<reference evidence="1 2" key="1">
    <citation type="journal article" date="2019" name="Anaerobe">
        <title>Brachyspira catarrhinii sp. nov., an anaerobic intestinal spirochaete isolated from vervet monkeys may have been misidentified as Brachyspira aalborgi in previous studies.</title>
        <authorList>
            <person name="Phillips N.D."/>
            <person name="La T."/>
            <person name="Hampson D.J."/>
        </authorList>
    </citation>
    <scope>NUCLEOTIDE SEQUENCE [LARGE SCALE GENOMIC DNA]</scope>
    <source>
        <strain evidence="1 2">Z12</strain>
    </source>
</reference>
<protein>
    <submittedName>
        <fullName evidence="1">Uncharacterized protein</fullName>
    </submittedName>
</protein>
<organism evidence="1 2">
    <name type="scientific">Brachyspira catarrhinii</name>
    <dbReference type="NCBI Taxonomy" id="2528966"/>
    <lineage>
        <taxon>Bacteria</taxon>
        <taxon>Pseudomonadati</taxon>
        <taxon>Spirochaetota</taxon>
        <taxon>Spirochaetia</taxon>
        <taxon>Brachyspirales</taxon>
        <taxon>Brachyspiraceae</taxon>
        <taxon>Brachyspira</taxon>
    </lineage>
</organism>
<dbReference type="EMBL" id="SJDU01000081">
    <property type="protein sequence ID" value="TKZ35570.1"/>
    <property type="molecule type" value="Genomic_DNA"/>
</dbReference>
<evidence type="ECO:0000313" key="1">
    <source>
        <dbReference type="EMBL" id="TKZ35570.1"/>
    </source>
</evidence>
<accession>A0ABY2TRP6</accession>
<evidence type="ECO:0000313" key="2">
    <source>
        <dbReference type="Proteomes" id="UP000310168"/>
    </source>
</evidence>
<proteinExistence type="predicted"/>
<comment type="caution">
    <text evidence="1">The sequence shown here is derived from an EMBL/GenBank/DDBJ whole genome shotgun (WGS) entry which is preliminary data.</text>
</comment>
<gene>
    <name evidence="1" type="ORF">EZH24_04555</name>
</gene>
<dbReference type="Proteomes" id="UP000310168">
    <property type="component" value="Unassembled WGS sequence"/>
</dbReference>
<name>A0ABY2TRP6_9SPIR</name>
<sequence>MSKEFKLDCIIWSLFSNSNQTVSMNNVFYKNKYYKIDNQFYPFYYKEVSSNNSFFDYDKEKRFVNEYLKNKEKIMTKESLDLINISKELYSFFYRNIEKFDLKKFEISLWDAGFWQIRKSIKDAKIGLNILEELKLKRNILRNNIFGEIDKFIS</sequence>
<keyword evidence="2" id="KW-1185">Reference proteome</keyword>